<name>A0ABU1S5F1_9FLAO</name>
<feature type="signal peptide" evidence="1">
    <location>
        <begin position="1"/>
        <end position="22"/>
    </location>
</feature>
<reference evidence="2 3" key="1">
    <citation type="submission" date="2023-07" db="EMBL/GenBank/DDBJ databases">
        <title>Sorghum-associated microbial communities from plants grown in Nebraska, USA.</title>
        <authorList>
            <person name="Schachtman D."/>
        </authorList>
    </citation>
    <scope>NUCLEOTIDE SEQUENCE [LARGE SCALE GENOMIC DNA]</scope>
    <source>
        <strain evidence="2 3">BE124</strain>
    </source>
</reference>
<dbReference type="Proteomes" id="UP001261871">
    <property type="component" value="Unassembled WGS sequence"/>
</dbReference>
<evidence type="ECO:0000313" key="2">
    <source>
        <dbReference type="EMBL" id="MDR6845435.1"/>
    </source>
</evidence>
<comment type="caution">
    <text evidence="2">The sequence shown here is derived from an EMBL/GenBank/DDBJ whole genome shotgun (WGS) entry which is preliminary data.</text>
</comment>
<gene>
    <name evidence="2" type="ORF">J2W95_002142</name>
</gene>
<keyword evidence="3" id="KW-1185">Reference proteome</keyword>
<evidence type="ECO:0000256" key="1">
    <source>
        <dbReference type="SAM" id="SignalP"/>
    </source>
</evidence>
<accession>A0ABU1S5F1</accession>
<keyword evidence="1" id="KW-0732">Signal</keyword>
<dbReference type="RefSeq" id="WP_310006727.1">
    <property type="nucleotide sequence ID" value="NZ_JAVDTX010000004.1"/>
</dbReference>
<organism evidence="2 3">
    <name type="scientific">Flavobacterium granuli</name>
    <dbReference type="NCBI Taxonomy" id="280093"/>
    <lineage>
        <taxon>Bacteria</taxon>
        <taxon>Pseudomonadati</taxon>
        <taxon>Bacteroidota</taxon>
        <taxon>Flavobacteriia</taxon>
        <taxon>Flavobacteriales</taxon>
        <taxon>Flavobacteriaceae</taxon>
        <taxon>Flavobacterium</taxon>
    </lineage>
</organism>
<proteinExistence type="predicted"/>
<sequence length="281" mass="31929">MKKIGFVIVSLILLLSFENSQAQFWKQIQKAAEQKALNKASQKADIATDKALDEADKAIGESVNQNVNMNEAILGYGKNKVDASEVPNSYAFSWKYVMEIKSDDVKAMNADYFLEPNVSYFGFNVSQGEGQNMFMVMDMKNKITVTSFGNGKEKMASASKMPDYSEMSKKEGEKSKFTYKTLPNKTYLGYNCKGIQATNDEYDIVFYYTTETKVSFSDMFKNQKNWKMPDALAGYLKPDEKTLLMDMSMKDLKNKGKVTTMKCISLEKSAYVFNKADYKFM</sequence>
<protein>
    <recommendedName>
        <fullName evidence="4">DUF4412 domain-containing protein</fullName>
    </recommendedName>
</protein>
<evidence type="ECO:0008006" key="4">
    <source>
        <dbReference type="Google" id="ProtNLM"/>
    </source>
</evidence>
<evidence type="ECO:0000313" key="3">
    <source>
        <dbReference type="Proteomes" id="UP001261871"/>
    </source>
</evidence>
<dbReference type="EMBL" id="JAVDTX010000004">
    <property type="protein sequence ID" value="MDR6845435.1"/>
    <property type="molecule type" value="Genomic_DNA"/>
</dbReference>
<feature type="chain" id="PRO_5045490979" description="DUF4412 domain-containing protein" evidence="1">
    <location>
        <begin position="23"/>
        <end position="281"/>
    </location>
</feature>